<evidence type="ECO:0000313" key="11">
    <source>
        <dbReference type="Proteomes" id="UP000284403"/>
    </source>
</evidence>
<dbReference type="AlphaFoldDB" id="A0A422PYW3"/>
<dbReference type="PANTHER" id="PTHR12271:SF98">
    <property type="entry name" value="RNA EDITING 3' TERMINAL URIDYLYL TRANSFERASE 1"/>
    <property type="match status" value="1"/>
</dbReference>
<evidence type="ECO:0000256" key="6">
    <source>
        <dbReference type="ARBA" id="ARBA00022842"/>
    </source>
</evidence>
<keyword evidence="5" id="KW-0479">Metal-binding</keyword>
<dbReference type="SUPFAM" id="SSF81631">
    <property type="entry name" value="PAP/OAS1 substrate-binding domain"/>
    <property type="match status" value="1"/>
</dbReference>
<evidence type="ECO:0000256" key="5">
    <source>
        <dbReference type="ARBA" id="ARBA00022723"/>
    </source>
</evidence>
<feature type="compositionally biased region" description="Basic residues" evidence="8">
    <location>
        <begin position="9"/>
        <end position="24"/>
    </location>
</feature>
<comment type="catalytic activity">
    <reaction evidence="7">
        <text>RNA(n) + UTP = RNA(n)-3'-uridine ribonucleotide + diphosphate</text>
        <dbReference type="Rhea" id="RHEA:14785"/>
        <dbReference type="Rhea" id="RHEA-COMP:14527"/>
        <dbReference type="Rhea" id="RHEA-COMP:17348"/>
        <dbReference type="ChEBI" id="CHEBI:33019"/>
        <dbReference type="ChEBI" id="CHEBI:46398"/>
        <dbReference type="ChEBI" id="CHEBI:140395"/>
        <dbReference type="ChEBI" id="CHEBI:173116"/>
        <dbReference type="EC" id="2.7.7.52"/>
    </reaction>
</comment>
<dbReference type="GO" id="GO:0031123">
    <property type="term" value="P:RNA 3'-end processing"/>
    <property type="evidence" value="ECO:0007669"/>
    <property type="project" value="TreeGrafter"/>
</dbReference>
<evidence type="ECO:0000256" key="4">
    <source>
        <dbReference type="ARBA" id="ARBA00022679"/>
    </source>
</evidence>
<proteinExistence type="predicted"/>
<dbReference type="RefSeq" id="XP_029229998.1">
    <property type="nucleotide sequence ID" value="XM_029369900.1"/>
</dbReference>
<dbReference type="GeneID" id="40316589"/>
<protein>
    <recommendedName>
        <fullName evidence="3">RNA uridylyltransferase</fullName>
        <ecNumber evidence="3">2.7.7.52</ecNumber>
    </recommendedName>
</protein>
<dbReference type="InterPro" id="IPR002058">
    <property type="entry name" value="PAP_assoc"/>
</dbReference>
<dbReference type="InterPro" id="IPR043519">
    <property type="entry name" value="NT_sf"/>
</dbReference>
<gene>
    <name evidence="10" type="ORF">Tco025E_02978</name>
</gene>
<feature type="compositionally biased region" description="Low complexity" evidence="8">
    <location>
        <begin position="47"/>
        <end position="58"/>
    </location>
</feature>
<evidence type="ECO:0000313" key="10">
    <source>
        <dbReference type="EMBL" id="RNF22912.1"/>
    </source>
</evidence>
<dbReference type="GO" id="GO:0050265">
    <property type="term" value="F:RNA uridylyltransferase activity"/>
    <property type="evidence" value="ECO:0007669"/>
    <property type="project" value="UniProtKB-EC"/>
</dbReference>
<keyword evidence="10" id="KW-0548">Nucleotidyltransferase</keyword>
<dbReference type="SUPFAM" id="SSF81301">
    <property type="entry name" value="Nucleotidyltransferase"/>
    <property type="match status" value="1"/>
</dbReference>
<comment type="caution">
    <text evidence="10">The sequence shown here is derived from an EMBL/GenBank/DDBJ whole genome shotgun (WGS) entry which is preliminary data.</text>
</comment>
<sequence length="900" mass="99291">MLEDTNAHAKQRRRRNKSKKVKREKKGEEKREEEKGEEKRERTFVTAEAPPAAAAEAPEVVEQGHMAEVVKTDEAAELSGTAEAPLPVGEDEAAHAKQALEGSNVEGQAFVRCDLCNEKIYEEEQLHHQSNHAALKHWCSHVLAVEAPALLTAPLLPEHQSALGLFVLESVAELDKGPAAFGLIQRALEQLNGVAQSVCWDATAFLFGSCVASGSWDGVSDADFTVLEPRLLERFMAGGWDHNDERRSILRLASALRNSGFLHSELEVVIKTRVPVVKRAQNVRPPLLLPDLMQGYKIEYCFLEEPDRGAYNEFTTVAMKRKIGVMVDGPDKLTLHFNTAQKALRYYRTTPKGLGGIVKTWKSGHQLPDIFSIDFDVSCRPLGVRNSWFMRQYLSQRPVARAGLAFLKRWSKRSGINNGLRGYLTSYAVTILWVYYLLRRGVLQYVDPALIHPVPSTTQQEVPYIPLLGDEWTGGASMESVSESSALAELREELGSCVAGFFAFYLAFPWDERVVSLRVSHGDVTRESLGWLQAAEVLSNRLRERVWYRMCIEDPYEDDLNLGRHLSPDKFAFVLSQFVVALGCVVGGRPGRLLLDARATASVALRALLHRLVYEEGLTSMSLAEAREYILSRLDGESLAYYEVQNSLDSLCETLVELSCGRVRRGGGDTNRPNIEERHVGPSNADAGDAAEAAAAFADDDDGAGKACEEAAGGTDVTERLPPPRSLLHDTDEKMKAAGVLGIAVENVPAAVREAYFTACGRAFRTAAECDLLRLHADALAPAWRGSAMGGAEMHLALRNLLPTALRDDAFFEAFVQHPELQDVLRSVCQLQEAAGETVVRKKQLVGVQPPTTAVVRGRNSFRGTCSECGKQNLILWPTNNRATDAGSYCEDCWKVYEAG</sequence>
<organism evidence="10 11">
    <name type="scientific">Trypanosoma conorhini</name>
    <dbReference type="NCBI Taxonomy" id="83891"/>
    <lineage>
        <taxon>Eukaryota</taxon>
        <taxon>Discoba</taxon>
        <taxon>Euglenozoa</taxon>
        <taxon>Kinetoplastea</taxon>
        <taxon>Metakinetoplastina</taxon>
        <taxon>Trypanosomatida</taxon>
        <taxon>Trypanosomatidae</taxon>
        <taxon>Trypanosoma</taxon>
    </lineage>
</organism>
<dbReference type="EMBL" id="MKKU01000127">
    <property type="protein sequence ID" value="RNF22912.1"/>
    <property type="molecule type" value="Genomic_DNA"/>
</dbReference>
<evidence type="ECO:0000259" key="9">
    <source>
        <dbReference type="Pfam" id="PF03828"/>
    </source>
</evidence>
<evidence type="ECO:0000256" key="3">
    <source>
        <dbReference type="ARBA" id="ARBA00012472"/>
    </source>
</evidence>
<evidence type="ECO:0000256" key="2">
    <source>
        <dbReference type="ARBA" id="ARBA00001946"/>
    </source>
</evidence>
<keyword evidence="4 10" id="KW-0808">Transferase</keyword>
<feature type="domain" description="PAP-associated" evidence="9">
    <location>
        <begin position="493"/>
        <end position="559"/>
    </location>
</feature>
<name>A0A422PYW3_9TRYP</name>
<dbReference type="GO" id="GO:0005737">
    <property type="term" value="C:cytoplasm"/>
    <property type="evidence" value="ECO:0007669"/>
    <property type="project" value="UniProtKB-ARBA"/>
</dbReference>
<accession>A0A422PYW3</accession>
<evidence type="ECO:0000256" key="7">
    <source>
        <dbReference type="ARBA" id="ARBA00049105"/>
    </source>
</evidence>
<feature type="compositionally biased region" description="Basic and acidic residues" evidence="8">
    <location>
        <begin position="25"/>
        <end position="43"/>
    </location>
</feature>
<feature type="region of interest" description="Disordered" evidence="8">
    <location>
        <begin position="705"/>
        <end position="724"/>
    </location>
</feature>
<dbReference type="PANTHER" id="PTHR12271">
    <property type="entry name" value="POLY A POLYMERASE CID PAP -RELATED"/>
    <property type="match status" value="1"/>
</dbReference>
<dbReference type="OrthoDB" id="2274644at2759"/>
<keyword evidence="6" id="KW-0460">Magnesium</keyword>
<dbReference type="GO" id="GO:0046872">
    <property type="term" value="F:metal ion binding"/>
    <property type="evidence" value="ECO:0007669"/>
    <property type="project" value="UniProtKB-KW"/>
</dbReference>
<dbReference type="EC" id="2.7.7.52" evidence="3"/>
<dbReference type="Pfam" id="PF03828">
    <property type="entry name" value="PAP_assoc"/>
    <property type="match status" value="1"/>
</dbReference>
<dbReference type="Gene3D" id="3.30.460.10">
    <property type="entry name" value="Beta Polymerase, domain 2"/>
    <property type="match status" value="1"/>
</dbReference>
<dbReference type="Gene3D" id="1.10.1410.10">
    <property type="match status" value="1"/>
</dbReference>
<comment type="cofactor">
    <cofactor evidence="2">
        <name>Mg(2+)</name>
        <dbReference type="ChEBI" id="CHEBI:18420"/>
    </cofactor>
</comment>
<comment type="cofactor">
    <cofactor evidence="1">
        <name>Mn(2+)</name>
        <dbReference type="ChEBI" id="CHEBI:29035"/>
    </cofactor>
</comment>
<feature type="region of interest" description="Disordered" evidence="8">
    <location>
        <begin position="1"/>
        <end position="59"/>
    </location>
</feature>
<keyword evidence="11" id="KW-1185">Reference proteome</keyword>
<evidence type="ECO:0000256" key="1">
    <source>
        <dbReference type="ARBA" id="ARBA00001936"/>
    </source>
</evidence>
<reference evidence="10 11" key="1">
    <citation type="journal article" date="2018" name="BMC Genomics">
        <title>Genomic comparison of Trypanosoma conorhini and Trypanosoma rangeli to Trypanosoma cruzi strains of high and low virulence.</title>
        <authorList>
            <person name="Bradwell K.R."/>
            <person name="Koparde V.N."/>
            <person name="Matveyev A.V."/>
            <person name="Serrano M.G."/>
            <person name="Alves J.M."/>
            <person name="Parikh H."/>
            <person name="Huang B."/>
            <person name="Lee V."/>
            <person name="Espinosa-Alvarez O."/>
            <person name="Ortiz P.A."/>
            <person name="Costa-Martins A.G."/>
            <person name="Teixeira M.M."/>
            <person name="Buck G.A."/>
        </authorList>
    </citation>
    <scope>NUCLEOTIDE SEQUENCE [LARGE SCALE GENOMIC DNA]</scope>
    <source>
        <strain evidence="10 11">025E</strain>
    </source>
</reference>
<evidence type="ECO:0000256" key="8">
    <source>
        <dbReference type="SAM" id="MobiDB-lite"/>
    </source>
</evidence>
<dbReference type="Proteomes" id="UP000284403">
    <property type="component" value="Unassembled WGS sequence"/>
</dbReference>